<organism evidence="2 3">
    <name type="scientific">Gloeocapsopsis dulcis AAB1 = 1H9</name>
    <dbReference type="NCBI Taxonomy" id="1433147"/>
    <lineage>
        <taxon>Bacteria</taxon>
        <taxon>Bacillati</taxon>
        <taxon>Cyanobacteriota</taxon>
        <taxon>Cyanophyceae</taxon>
        <taxon>Oscillatoriophycideae</taxon>
        <taxon>Chroococcales</taxon>
        <taxon>Chroococcaceae</taxon>
        <taxon>Gloeocapsopsis</taxon>
        <taxon>Gloeocapsopsis dulcis</taxon>
    </lineage>
</organism>
<dbReference type="SUPFAM" id="SSF53335">
    <property type="entry name" value="S-adenosyl-L-methionine-dependent methyltransferases"/>
    <property type="match status" value="1"/>
</dbReference>
<evidence type="ECO:0000259" key="1">
    <source>
        <dbReference type="Pfam" id="PF13649"/>
    </source>
</evidence>
<protein>
    <submittedName>
        <fullName evidence="2">Methyltransferase type 11</fullName>
    </submittedName>
</protein>
<dbReference type="Proteomes" id="UP000441797">
    <property type="component" value="Unassembled WGS sequence"/>
</dbReference>
<dbReference type="InterPro" id="IPR029063">
    <property type="entry name" value="SAM-dependent_MTases_sf"/>
</dbReference>
<evidence type="ECO:0000313" key="2">
    <source>
        <dbReference type="EMBL" id="MUL38163.1"/>
    </source>
</evidence>
<dbReference type="Pfam" id="PF13649">
    <property type="entry name" value="Methyltransf_25"/>
    <property type="match status" value="1"/>
</dbReference>
<gene>
    <name evidence="2" type="ORF">BWI75_17960</name>
</gene>
<keyword evidence="2" id="KW-0489">Methyltransferase</keyword>
<accession>A0A6N8FYL1</accession>
<sequence>MNSAKEHYDQHLGAIYSWMVGNENAALKQNRSLFRQIGLDVSSKGLAIDLGCGTGFQSIPLAEFGYSVVAIDSCAVLLSQLRERADILSMRIIHDDLLNFAKYISDQAQLVTCMGDTLTHLNSLDAVHNLITEVSRELVDGGILVLTFRDYVSVELRGHQRFIPVRSDGTRILTCFLEYYQEFVEVYDLLHHKVGTQWVLSASSYRKLRLDKNWLIKQMSELGLAIVRDTFDNGMVSIVAKKIGNA</sequence>
<dbReference type="EMBL" id="NAPY01000033">
    <property type="protein sequence ID" value="MUL38163.1"/>
    <property type="molecule type" value="Genomic_DNA"/>
</dbReference>
<feature type="domain" description="Methyltransferase" evidence="1">
    <location>
        <begin position="48"/>
        <end position="142"/>
    </location>
</feature>
<name>A0A6N8FYL1_9CHRO</name>
<dbReference type="CDD" id="cd02440">
    <property type="entry name" value="AdoMet_MTases"/>
    <property type="match status" value="1"/>
</dbReference>
<comment type="caution">
    <text evidence="2">The sequence shown here is derived from an EMBL/GenBank/DDBJ whole genome shotgun (WGS) entry which is preliminary data.</text>
</comment>
<dbReference type="AlphaFoldDB" id="A0A6N8FYL1"/>
<dbReference type="OrthoDB" id="9778208at2"/>
<dbReference type="GO" id="GO:0008168">
    <property type="term" value="F:methyltransferase activity"/>
    <property type="evidence" value="ECO:0007669"/>
    <property type="project" value="UniProtKB-KW"/>
</dbReference>
<dbReference type="GO" id="GO:0032259">
    <property type="term" value="P:methylation"/>
    <property type="evidence" value="ECO:0007669"/>
    <property type="project" value="UniProtKB-KW"/>
</dbReference>
<dbReference type="Gene3D" id="3.40.50.150">
    <property type="entry name" value="Vaccinia Virus protein VP39"/>
    <property type="match status" value="1"/>
</dbReference>
<evidence type="ECO:0000313" key="3">
    <source>
        <dbReference type="Proteomes" id="UP000441797"/>
    </source>
</evidence>
<proteinExistence type="predicted"/>
<dbReference type="InterPro" id="IPR041698">
    <property type="entry name" value="Methyltransf_25"/>
</dbReference>
<dbReference type="RefSeq" id="WP_105220552.1">
    <property type="nucleotide sequence ID" value="NZ_CAWNSU010000062.1"/>
</dbReference>
<keyword evidence="2" id="KW-0808">Transferase</keyword>
<reference evidence="2 3" key="1">
    <citation type="journal article" date="2019" name="Front. Microbiol.">
        <title>Genomic Features for Desiccation Tolerance and Sugar Biosynthesis in the Extremophile Gloeocapsopsis sp. UTEX B3054.</title>
        <authorList>
            <person name="Urrejola C."/>
            <person name="Alcorta J."/>
            <person name="Salas L."/>
            <person name="Vasquez M."/>
            <person name="Polz M.F."/>
            <person name="Vicuna R."/>
            <person name="Diez B."/>
        </authorList>
    </citation>
    <scope>NUCLEOTIDE SEQUENCE [LARGE SCALE GENOMIC DNA]</scope>
    <source>
        <strain evidence="2 3">1H9</strain>
    </source>
</reference>
<keyword evidence="3" id="KW-1185">Reference proteome</keyword>